<keyword evidence="7" id="KW-0698">rRNA processing</keyword>
<evidence type="ECO:0000256" key="8">
    <source>
        <dbReference type="SAM" id="MobiDB-lite"/>
    </source>
</evidence>
<dbReference type="InterPro" id="IPR023091">
    <property type="entry name" value="MetalPrtase_cat_dom_sf_prd"/>
</dbReference>
<comment type="subcellular location">
    <subcellularLocation>
        <location evidence="7">Cytoplasm</location>
    </subcellularLocation>
</comment>
<proteinExistence type="inferred from homology"/>
<dbReference type="NCBIfam" id="TIGR00043">
    <property type="entry name" value="rRNA maturation RNase YbeY"/>
    <property type="match status" value="1"/>
</dbReference>
<evidence type="ECO:0000256" key="6">
    <source>
        <dbReference type="ARBA" id="ARBA00022833"/>
    </source>
</evidence>
<dbReference type="PANTHER" id="PTHR46986:SF1">
    <property type="entry name" value="ENDORIBONUCLEASE YBEY, CHLOROPLASTIC"/>
    <property type="match status" value="1"/>
</dbReference>
<accession>A0ABY7C515</accession>
<evidence type="ECO:0000256" key="5">
    <source>
        <dbReference type="ARBA" id="ARBA00022801"/>
    </source>
</evidence>
<name>A0ABY7C515_9HYPH</name>
<evidence type="ECO:0000256" key="2">
    <source>
        <dbReference type="ARBA" id="ARBA00022722"/>
    </source>
</evidence>
<keyword evidence="4 7" id="KW-0255">Endonuclease</keyword>
<dbReference type="Pfam" id="PF02130">
    <property type="entry name" value="YbeY"/>
    <property type="match status" value="1"/>
</dbReference>
<protein>
    <recommendedName>
        <fullName evidence="7">Endoribonuclease YbeY</fullName>
        <ecNumber evidence="7">3.1.-.-</ecNumber>
    </recommendedName>
</protein>
<dbReference type="RefSeq" id="WP_268883375.1">
    <property type="nucleotide sequence ID" value="NZ_CP114029.1"/>
</dbReference>
<keyword evidence="7" id="KW-0963">Cytoplasm</keyword>
<keyword evidence="7" id="KW-0690">Ribosome biogenesis</keyword>
<dbReference type="PANTHER" id="PTHR46986">
    <property type="entry name" value="ENDORIBONUCLEASE YBEY, CHLOROPLASTIC"/>
    <property type="match status" value="1"/>
</dbReference>
<dbReference type="EC" id="3.1.-.-" evidence="7"/>
<comment type="cofactor">
    <cofactor evidence="7">
        <name>Zn(2+)</name>
        <dbReference type="ChEBI" id="CHEBI:29105"/>
    </cofactor>
    <text evidence="7">Binds 1 zinc ion.</text>
</comment>
<evidence type="ECO:0000256" key="3">
    <source>
        <dbReference type="ARBA" id="ARBA00022723"/>
    </source>
</evidence>
<keyword evidence="6 7" id="KW-0862">Zinc</keyword>
<evidence type="ECO:0000256" key="4">
    <source>
        <dbReference type="ARBA" id="ARBA00022759"/>
    </source>
</evidence>
<feature type="region of interest" description="Disordered" evidence="8">
    <location>
        <begin position="1"/>
        <end position="35"/>
    </location>
</feature>
<dbReference type="Proteomes" id="UP001164020">
    <property type="component" value="Chromosome"/>
</dbReference>
<evidence type="ECO:0000313" key="10">
    <source>
        <dbReference type="Proteomes" id="UP001164020"/>
    </source>
</evidence>
<dbReference type="InterPro" id="IPR020549">
    <property type="entry name" value="YbeY_CS"/>
</dbReference>
<comment type="similarity">
    <text evidence="1 7">Belongs to the endoribonuclease YbeY family.</text>
</comment>
<dbReference type="InterPro" id="IPR002036">
    <property type="entry name" value="YbeY"/>
</dbReference>
<keyword evidence="5 7" id="KW-0378">Hydrolase</keyword>
<reference evidence="9" key="1">
    <citation type="submission" date="2022-12" db="EMBL/GenBank/DDBJ databases">
        <title>Jiella pelagia sp. nov., isolated from phosphonate enriched culture of Northwest Pacific surface seawater.</title>
        <authorList>
            <person name="Shin D.Y."/>
            <person name="Hwang C.Y."/>
        </authorList>
    </citation>
    <scope>NUCLEOTIDE SEQUENCE</scope>
    <source>
        <strain evidence="9">HL-NP1</strain>
    </source>
</reference>
<sequence>MKRRESPEGMETKSQTETEPQGAPAEEETAVPPPLPGFAALTVVVAVEDEGWTDAFAEDELTALTRRALAAAARHLGLPEAIETEISVTYANDATVAEANHAWRGKERSTNILSFPMVQLEPGELPGPLAGDLLLAFETVAGESAAEDKPLADHLSHLLVHGFLHLMGYDHIEDDEAATMETAEIEILAGLGIADPYGAPDERPVSHRTD</sequence>
<comment type="function">
    <text evidence="7">Single strand-specific metallo-endoribonuclease involved in late-stage 70S ribosome quality control and in maturation of the 3' terminus of the 16S rRNA.</text>
</comment>
<feature type="compositionally biased region" description="Basic and acidic residues" evidence="8">
    <location>
        <begin position="1"/>
        <end position="16"/>
    </location>
</feature>
<evidence type="ECO:0000313" key="9">
    <source>
        <dbReference type="EMBL" id="WAP70841.1"/>
    </source>
</evidence>
<dbReference type="SUPFAM" id="SSF55486">
    <property type="entry name" value="Metalloproteases ('zincins'), catalytic domain"/>
    <property type="match status" value="1"/>
</dbReference>
<evidence type="ECO:0000256" key="7">
    <source>
        <dbReference type="HAMAP-Rule" id="MF_00009"/>
    </source>
</evidence>
<evidence type="ECO:0000256" key="1">
    <source>
        <dbReference type="ARBA" id="ARBA00010875"/>
    </source>
</evidence>
<gene>
    <name evidence="7 9" type="primary">ybeY</name>
    <name evidence="9" type="ORF">OH818_13095</name>
</gene>
<feature type="binding site" evidence="7">
    <location>
        <position position="165"/>
    </location>
    <ligand>
        <name>Zn(2+)</name>
        <dbReference type="ChEBI" id="CHEBI:29105"/>
        <note>catalytic</note>
    </ligand>
</feature>
<dbReference type="PROSITE" id="PS01306">
    <property type="entry name" value="UPF0054"/>
    <property type="match status" value="1"/>
</dbReference>
<feature type="binding site" evidence="7">
    <location>
        <position position="161"/>
    </location>
    <ligand>
        <name>Zn(2+)</name>
        <dbReference type="ChEBI" id="CHEBI:29105"/>
        <note>catalytic</note>
    </ligand>
</feature>
<feature type="binding site" evidence="7">
    <location>
        <position position="171"/>
    </location>
    <ligand>
        <name>Zn(2+)</name>
        <dbReference type="ChEBI" id="CHEBI:29105"/>
        <note>catalytic</note>
    </ligand>
</feature>
<dbReference type="Gene3D" id="3.40.390.30">
    <property type="entry name" value="Metalloproteases ('zincins'), catalytic domain"/>
    <property type="match status" value="1"/>
</dbReference>
<keyword evidence="3 7" id="KW-0479">Metal-binding</keyword>
<keyword evidence="10" id="KW-1185">Reference proteome</keyword>
<keyword evidence="2 7" id="KW-0540">Nuclease</keyword>
<dbReference type="HAMAP" id="MF_00009">
    <property type="entry name" value="Endoribonucl_YbeY"/>
    <property type="match status" value="1"/>
</dbReference>
<dbReference type="EMBL" id="CP114029">
    <property type="protein sequence ID" value="WAP70841.1"/>
    <property type="molecule type" value="Genomic_DNA"/>
</dbReference>
<organism evidence="9 10">
    <name type="scientific">Jiella pelagia</name>
    <dbReference type="NCBI Taxonomy" id="2986949"/>
    <lineage>
        <taxon>Bacteria</taxon>
        <taxon>Pseudomonadati</taxon>
        <taxon>Pseudomonadota</taxon>
        <taxon>Alphaproteobacteria</taxon>
        <taxon>Hyphomicrobiales</taxon>
        <taxon>Aurantimonadaceae</taxon>
        <taxon>Jiella</taxon>
    </lineage>
</organism>